<comment type="caution">
    <text evidence="4">The sequence shown here is derived from an EMBL/GenBank/DDBJ whole genome shotgun (WGS) entry which is preliminary data.</text>
</comment>
<dbReference type="PANTHER" id="PTHR43046">
    <property type="entry name" value="GDP-MANNOSE MANNOSYL HYDROLASE"/>
    <property type="match status" value="1"/>
</dbReference>
<dbReference type="PROSITE" id="PS51462">
    <property type="entry name" value="NUDIX"/>
    <property type="match status" value="1"/>
</dbReference>
<dbReference type="GO" id="GO:0016787">
    <property type="term" value="F:hydrolase activity"/>
    <property type="evidence" value="ECO:0007669"/>
    <property type="project" value="UniProtKB-KW"/>
</dbReference>
<dbReference type="AlphaFoldDB" id="A0A561Q0X3"/>
<dbReference type="InterPro" id="IPR000086">
    <property type="entry name" value="NUDIX_hydrolase_dom"/>
</dbReference>
<dbReference type="OrthoDB" id="9801098at2"/>
<evidence type="ECO:0000313" key="4">
    <source>
        <dbReference type="EMBL" id="TWF44003.1"/>
    </source>
</evidence>
<evidence type="ECO:0000313" key="5">
    <source>
        <dbReference type="Proteomes" id="UP000320653"/>
    </source>
</evidence>
<dbReference type="PROSITE" id="PS00893">
    <property type="entry name" value="NUDIX_BOX"/>
    <property type="match status" value="1"/>
</dbReference>
<accession>A0A561Q0X3</accession>
<organism evidence="4 5">
    <name type="scientific">Neorhizobium alkalisoli</name>
    <dbReference type="NCBI Taxonomy" id="528178"/>
    <lineage>
        <taxon>Bacteria</taxon>
        <taxon>Pseudomonadati</taxon>
        <taxon>Pseudomonadota</taxon>
        <taxon>Alphaproteobacteria</taxon>
        <taxon>Hyphomicrobiales</taxon>
        <taxon>Rhizobiaceae</taxon>
        <taxon>Rhizobium/Agrobacterium group</taxon>
        <taxon>Neorhizobium</taxon>
    </lineage>
</organism>
<dbReference type="EMBL" id="VIWP01000016">
    <property type="protein sequence ID" value="TWF44003.1"/>
    <property type="molecule type" value="Genomic_DNA"/>
</dbReference>
<dbReference type="PANTHER" id="PTHR43046:SF2">
    <property type="entry name" value="8-OXO-DGTP DIPHOSPHATASE-RELATED"/>
    <property type="match status" value="1"/>
</dbReference>
<dbReference type="SUPFAM" id="SSF55811">
    <property type="entry name" value="Nudix"/>
    <property type="match status" value="1"/>
</dbReference>
<keyword evidence="2" id="KW-0378">Hydrolase</keyword>
<dbReference type="RefSeq" id="WP_145643381.1">
    <property type="nucleotide sequence ID" value="NZ_VIWP01000016.1"/>
</dbReference>
<dbReference type="Proteomes" id="UP000320653">
    <property type="component" value="Unassembled WGS sequence"/>
</dbReference>
<keyword evidence="5" id="KW-1185">Reference proteome</keyword>
<dbReference type="InterPro" id="IPR020084">
    <property type="entry name" value="NUDIX_hydrolase_CS"/>
</dbReference>
<evidence type="ECO:0000256" key="1">
    <source>
        <dbReference type="ARBA" id="ARBA00001946"/>
    </source>
</evidence>
<dbReference type="InterPro" id="IPR015797">
    <property type="entry name" value="NUDIX_hydrolase-like_dom_sf"/>
</dbReference>
<evidence type="ECO:0000256" key="2">
    <source>
        <dbReference type="ARBA" id="ARBA00022801"/>
    </source>
</evidence>
<reference evidence="4 5" key="1">
    <citation type="submission" date="2019-06" db="EMBL/GenBank/DDBJ databases">
        <title>Sorghum-associated microbial communities from plants grown in Nebraska, USA.</title>
        <authorList>
            <person name="Schachtman D."/>
        </authorList>
    </citation>
    <scope>NUCLEOTIDE SEQUENCE [LARGE SCALE GENOMIC DNA]</scope>
    <source>
        <strain evidence="4 5">1225</strain>
    </source>
</reference>
<dbReference type="CDD" id="cd04690">
    <property type="entry name" value="NUDIX_Hydrolase"/>
    <property type="match status" value="1"/>
</dbReference>
<comment type="cofactor">
    <cofactor evidence="1">
        <name>Mg(2+)</name>
        <dbReference type="ChEBI" id="CHEBI:18420"/>
    </cofactor>
</comment>
<proteinExistence type="predicted"/>
<sequence length="135" mass="14442">MEKTIPIVAALILRPDGLALVVRKRGTTAFMQAGGKIEPGETAEAALARELYEELTLTVPVDAFIAMGQFEAPAANEPGHKVVADVFRIDLDDRPIAPAAEIEEIRWILPAEPGNVVLAPLTANEIFPAYLAGVN</sequence>
<dbReference type="Gene3D" id="3.90.79.10">
    <property type="entry name" value="Nucleoside Triphosphate Pyrophosphohydrolase"/>
    <property type="match status" value="1"/>
</dbReference>
<evidence type="ECO:0000259" key="3">
    <source>
        <dbReference type="PROSITE" id="PS51462"/>
    </source>
</evidence>
<feature type="domain" description="Nudix hydrolase" evidence="3">
    <location>
        <begin position="3"/>
        <end position="135"/>
    </location>
</feature>
<dbReference type="Pfam" id="PF00293">
    <property type="entry name" value="NUDIX"/>
    <property type="match status" value="1"/>
</dbReference>
<protein>
    <submittedName>
        <fullName evidence="4">ADP-ribose pyrophosphatase YjhB (NUDIX family)</fullName>
    </submittedName>
</protein>
<gene>
    <name evidence="4" type="ORF">FHW37_1167</name>
</gene>
<name>A0A561Q0X3_9HYPH</name>